<accession>A0A2N2E8E2</accession>
<organism evidence="3 4">
    <name type="scientific">Candidatus Falkowbacteria bacterium HGW-Falkowbacteria-1</name>
    <dbReference type="NCBI Taxonomy" id="2013768"/>
    <lineage>
        <taxon>Bacteria</taxon>
        <taxon>Candidatus Falkowiibacteriota</taxon>
    </lineage>
</organism>
<keyword evidence="2" id="KW-0472">Membrane</keyword>
<evidence type="ECO:0000256" key="1">
    <source>
        <dbReference type="SAM" id="MobiDB-lite"/>
    </source>
</evidence>
<gene>
    <name evidence="3" type="ORF">CVU82_04420</name>
</gene>
<feature type="transmembrane region" description="Helical" evidence="2">
    <location>
        <begin position="79"/>
        <end position="102"/>
    </location>
</feature>
<reference evidence="3 4" key="1">
    <citation type="journal article" date="2017" name="ISME J.">
        <title>Potential for microbial H2 and metal transformations associated with novel bacteria and archaea in deep terrestrial subsurface sediments.</title>
        <authorList>
            <person name="Hernsdorf A.W."/>
            <person name="Amano Y."/>
            <person name="Miyakawa K."/>
            <person name="Ise K."/>
            <person name="Suzuki Y."/>
            <person name="Anantharaman K."/>
            <person name="Probst A."/>
            <person name="Burstein D."/>
            <person name="Thomas B.C."/>
            <person name="Banfield J.F."/>
        </authorList>
    </citation>
    <scope>NUCLEOTIDE SEQUENCE [LARGE SCALE GENOMIC DNA]</scope>
    <source>
        <strain evidence="3">HGW-Falkowbacteria-1</strain>
    </source>
</reference>
<keyword evidence="2" id="KW-1133">Transmembrane helix</keyword>
<keyword evidence="2" id="KW-0812">Transmembrane</keyword>
<dbReference type="EMBL" id="PHAI01000005">
    <property type="protein sequence ID" value="PKM91013.1"/>
    <property type="molecule type" value="Genomic_DNA"/>
</dbReference>
<evidence type="ECO:0000313" key="4">
    <source>
        <dbReference type="Proteomes" id="UP000233517"/>
    </source>
</evidence>
<feature type="compositionally biased region" description="Polar residues" evidence="1">
    <location>
        <begin position="51"/>
        <end position="61"/>
    </location>
</feature>
<comment type="caution">
    <text evidence="3">The sequence shown here is derived from an EMBL/GenBank/DDBJ whole genome shotgun (WGS) entry which is preliminary data.</text>
</comment>
<protein>
    <submittedName>
        <fullName evidence="3">Uncharacterized protein</fullName>
    </submittedName>
</protein>
<name>A0A2N2E8E2_9BACT</name>
<evidence type="ECO:0000256" key="2">
    <source>
        <dbReference type="SAM" id="Phobius"/>
    </source>
</evidence>
<proteinExistence type="predicted"/>
<dbReference type="Proteomes" id="UP000233517">
    <property type="component" value="Unassembled WGS sequence"/>
</dbReference>
<feature type="compositionally biased region" description="Basic and acidic residues" evidence="1">
    <location>
        <begin position="1"/>
        <end position="29"/>
    </location>
</feature>
<feature type="region of interest" description="Disordered" evidence="1">
    <location>
        <begin position="181"/>
        <end position="206"/>
    </location>
</feature>
<evidence type="ECO:0000313" key="3">
    <source>
        <dbReference type="EMBL" id="PKM91013.1"/>
    </source>
</evidence>
<sequence>MDKENKTKKEDSTDLDPEKKPVREPEFAIHKMPKGYKTGRFDSVFSHKNENGSGKTDSSSFSVLAEKKDQEKKHHSRKAGLFVVFFGLVVVVFLIYFVVFYIKNPNGISFKMPSFNTSLNKKVDINNSIIPENKTEENGPEMIEASDLLDINDTENNFEEIDQIDNTEDIPGDNLDQDIIADDTTDNTDNVPMIDSFSDTDTDGLSDDEETLLGSNLINIDTDSDGYDDLTELINLYNPTNQGSISDNQNISKYNNSYFSYDILHPSAWELKSLNDGSSAIFLINDASFVQVLAEKNEGGKNIKDWYFSRFFEIVEESSVVDNSNWQGVYSPDFYSFYLTDKNREYVYSIVYSFPENVTPNYYNIFRMMINSFNLK</sequence>
<dbReference type="AlphaFoldDB" id="A0A2N2E8E2"/>
<feature type="region of interest" description="Disordered" evidence="1">
    <location>
        <begin position="1"/>
        <end position="61"/>
    </location>
</feature>